<evidence type="ECO:0000313" key="2">
    <source>
        <dbReference type="Proteomes" id="UP001185092"/>
    </source>
</evidence>
<dbReference type="EMBL" id="JAVDQD010000006">
    <property type="protein sequence ID" value="MDR6241018.1"/>
    <property type="molecule type" value="Genomic_DNA"/>
</dbReference>
<reference evidence="1" key="1">
    <citation type="submission" date="2023-07" db="EMBL/GenBank/DDBJ databases">
        <title>Genomic Encyclopedia of Type Strains, Phase IV (KMG-IV): sequencing the most valuable type-strain genomes for metagenomic binning, comparative biology and taxonomic classification.</title>
        <authorList>
            <person name="Goeker M."/>
        </authorList>
    </citation>
    <scope>NUCLEOTIDE SEQUENCE</scope>
    <source>
        <strain evidence="1">DSM 26174</strain>
    </source>
</reference>
<gene>
    <name evidence="1" type="ORF">HNQ88_004094</name>
</gene>
<accession>A0AAE4BUQ5</accession>
<proteinExistence type="predicted"/>
<evidence type="ECO:0000313" key="1">
    <source>
        <dbReference type="EMBL" id="MDR6241018.1"/>
    </source>
</evidence>
<organism evidence="1 2">
    <name type="scientific">Aureibacter tunicatorum</name>
    <dbReference type="NCBI Taxonomy" id="866807"/>
    <lineage>
        <taxon>Bacteria</taxon>
        <taxon>Pseudomonadati</taxon>
        <taxon>Bacteroidota</taxon>
        <taxon>Cytophagia</taxon>
        <taxon>Cytophagales</taxon>
        <taxon>Persicobacteraceae</taxon>
        <taxon>Aureibacter</taxon>
    </lineage>
</organism>
<dbReference type="Proteomes" id="UP001185092">
    <property type="component" value="Unassembled WGS sequence"/>
</dbReference>
<name>A0AAE4BUQ5_9BACT</name>
<protein>
    <submittedName>
        <fullName evidence="1">Uncharacterized protein</fullName>
    </submittedName>
</protein>
<keyword evidence="2" id="KW-1185">Reference proteome</keyword>
<sequence length="464" mass="53943">MEYDFYSRQRNAKLNHRQQSMSRMPASLNTEQVSPIQALMGCETFEQMIGSEKLPNDQTLKDIHLQLKKYEELQSSDDLKARLEWLREIELHLYHWYKCHPFVRKSSGGYTAHAHIIPILNLLEDLRVEHQHVIGMLIERGGDLWIPGIEKMDSTRQSNLQATWKRLVRGTGRLSVCDVTMPGFFSDTHHPTFKAYVFSMLAKIMSSPTGRVLIRNLMDGGELHTTKISVDKAPRDKQTVPRVFTEYKALETSSPYFHGGVARDVKVRTDREILFPEVYTDNKFLRHSTTWDYKPSGLKARRIPEDKFQTPKATGDGQEMQSMAGATAHEVHIDPVKSLTDTLGRAEFMPKTKGERSSDWVELDSGGMNYMETVSNLELSPAFLQLFRYLVDVHRRQYGYHHVGKSVRPELYQTDPELKRWKSKEMHEMVEWENRFRAEYKMPLVKWNMFLHVGDVLKSTKFSE</sequence>
<comment type="caution">
    <text evidence="1">The sequence shown here is derived from an EMBL/GenBank/DDBJ whole genome shotgun (WGS) entry which is preliminary data.</text>
</comment>
<dbReference type="AlphaFoldDB" id="A0AAE4BUQ5"/>